<evidence type="ECO:0000259" key="2">
    <source>
        <dbReference type="Pfam" id="PF19413"/>
    </source>
</evidence>
<dbReference type="PROSITE" id="PS50005">
    <property type="entry name" value="TPR"/>
    <property type="match status" value="1"/>
</dbReference>
<dbReference type="SMART" id="SM00028">
    <property type="entry name" value="TPR"/>
    <property type="match status" value="3"/>
</dbReference>
<dbReference type="SUPFAM" id="SSF48452">
    <property type="entry name" value="TPR-like"/>
    <property type="match status" value="1"/>
</dbReference>
<dbReference type="GO" id="GO:0051301">
    <property type="term" value="P:cell division"/>
    <property type="evidence" value="ECO:0007669"/>
    <property type="project" value="TreeGrafter"/>
</dbReference>
<dbReference type="RefSeq" id="WP_282592577.1">
    <property type="nucleotide sequence ID" value="NZ_JAPAAF010000026.1"/>
</dbReference>
<reference evidence="3" key="1">
    <citation type="submission" date="2022-10" db="EMBL/GenBank/DDBJ databases">
        <title>Gaoshiqiia sediminis gen. nov., sp. nov., isolated from coastal sediment.</title>
        <authorList>
            <person name="Yu W.X."/>
            <person name="Mu D.S."/>
            <person name="Du J.Z."/>
            <person name="Liang Y.Q."/>
        </authorList>
    </citation>
    <scope>NUCLEOTIDE SEQUENCE</scope>
    <source>
        <strain evidence="3">A06</strain>
    </source>
</reference>
<dbReference type="Pfam" id="PF19413">
    <property type="entry name" value="YaiO"/>
    <property type="match status" value="1"/>
</dbReference>
<dbReference type="NCBIfam" id="TIGR04390">
    <property type="entry name" value="OMP_YaiO_dom"/>
    <property type="match status" value="1"/>
</dbReference>
<organism evidence="3 4">
    <name type="scientific">Gaoshiqia sediminis</name>
    <dbReference type="NCBI Taxonomy" id="2986998"/>
    <lineage>
        <taxon>Bacteria</taxon>
        <taxon>Pseudomonadati</taxon>
        <taxon>Bacteroidota</taxon>
        <taxon>Bacteroidia</taxon>
        <taxon>Marinilabiliales</taxon>
        <taxon>Prolixibacteraceae</taxon>
        <taxon>Gaoshiqia</taxon>
    </lineage>
</organism>
<dbReference type="PANTHER" id="PTHR12558:SF48">
    <property type="entry name" value="CHROMOSOME UNDETERMINED SCAFFOLD_74, WHOLE GENOME SHOTGUN SEQUENCE"/>
    <property type="match status" value="1"/>
</dbReference>
<evidence type="ECO:0000256" key="1">
    <source>
        <dbReference type="PROSITE-ProRule" id="PRU00339"/>
    </source>
</evidence>
<dbReference type="AlphaFoldDB" id="A0AA41YCQ0"/>
<gene>
    <name evidence="3" type="ORF">N2K84_14675</name>
</gene>
<sequence length="424" mass="49404">MRLFLLSVFTLLFVVPAISQEEISLNADSLFQVARQKSVDGNYQEAIELTQKILEAYPTYTDARILMARSYAWQKDYPAARENIQPVLDSDPKNYEANSALVDFYLWDENLKSALDQVNKALILFPDDVPLLVKKARIQTADSDFKAARQTLGAIEVLDPGLEDLPQLKKAAGADYQHIIRLEHYFDTFDDPYKRRWHMSSLGYGRRTTFGDFYAKVYWGDMVQSGESLFSNQVSTQYALELYPKIDEHNNMFLNYAWSGDDYFPQNRFGIEYWHVFKYEIEASLGYRFMNFPLAGADDLNIHIYTGSLAKYLGKFWFSFRPYFIYDGTDTSSRYMLSARNYLKKDESYLELVLGTGISPDNPYFYTSGQAIPDLSSWRVELEWKQKISNFLLFEIEGGYENAEYQHNLRRDQFSFRTALSFLF</sequence>
<feature type="domain" description="YaiO beta-barrel" evidence="2">
    <location>
        <begin position="180"/>
        <end position="362"/>
    </location>
</feature>
<evidence type="ECO:0000313" key="4">
    <source>
        <dbReference type="Proteomes" id="UP001163821"/>
    </source>
</evidence>
<keyword evidence="1" id="KW-0802">TPR repeat</keyword>
<comment type="caution">
    <text evidence="3">The sequence shown here is derived from an EMBL/GenBank/DDBJ whole genome shotgun (WGS) entry which is preliminary data.</text>
</comment>
<feature type="repeat" description="TPR" evidence="1">
    <location>
        <begin position="27"/>
        <end position="60"/>
    </location>
</feature>
<protein>
    <submittedName>
        <fullName evidence="3">YaiO family outer membrane beta-barrel protein</fullName>
    </submittedName>
</protein>
<dbReference type="InterPro" id="IPR011990">
    <property type="entry name" value="TPR-like_helical_dom_sf"/>
</dbReference>
<dbReference type="InterPro" id="IPR019734">
    <property type="entry name" value="TPR_rpt"/>
</dbReference>
<dbReference type="PANTHER" id="PTHR12558">
    <property type="entry name" value="CELL DIVISION CYCLE 16,23,27"/>
    <property type="match status" value="1"/>
</dbReference>
<evidence type="ECO:0000313" key="3">
    <source>
        <dbReference type="EMBL" id="MCW0483985.1"/>
    </source>
</evidence>
<accession>A0AA41YCQ0</accession>
<proteinExistence type="predicted"/>
<dbReference type="EMBL" id="JAPAAF010000026">
    <property type="protein sequence ID" value="MCW0483985.1"/>
    <property type="molecule type" value="Genomic_DNA"/>
</dbReference>
<dbReference type="InterPro" id="IPR030887">
    <property type="entry name" value="Beta-barrel_YaiO"/>
</dbReference>
<dbReference type="Gene3D" id="1.25.40.10">
    <property type="entry name" value="Tetratricopeptide repeat domain"/>
    <property type="match status" value="1"/>
</dbReference>
<dbReference type="Pfam" id="PF14559">
    <property type="entry name" value="TPR_19"/>
    <property type="match status" value="1"/>
</dbReference>
<dbReference type="Proteomes" id="UP001163821">
    <property type="component" value="Unassembled WGS sequence"/>
</dbReference>
<name>A0AA41YCQ0_9BACT</name>
<keyword evidence="4" id="KW-1185">Reference proteome</keyword>